<feature type="transmembrane region" description="Helical" evidence="1">
    <location>
        <begin position="86"/>
        <end position="105"/>
    </location>
</feature>
<dbReference type="RefSeq" id="WP_004289462.1">
    <property type="nucleotide sequence ID" value="NZ_JGDS01000006.1"/>
</dbReference>
<organism evidence="2 3">
    <name type="scientific">Bacteroides fragilis str. 3976T8</name>
    <dbReference type="NCBI Taxonomy" id="1339314"/>
    <lineage>
        <taxon>Bacteria</taxon>
        <taxon>Pseudomonadati</taxon>
        <taxon>Bacteroidota</taxon>
        <taxon>Bacteroidia</taxon>
        <taxon>Bacteroidales</taxon>
        <taxon>Bacteroidaceae</taxon>
        <taxon>Bacteroides</taxon>
    </lineage>
</organism>
<evidence type="ECO:0000256" key="1">
    <source>
        <dbReference type="SAM" id="Phobius"/>
    </source>
</evidence>
<dbReference type="AlphaFoldDB" id="A0A016EFH3"/>
<keyword evidence="1" id="KW-0812">Transmembrane</keyword>
<evidence type="ECO:0000313" key="2">
    <source>
        <dbReference type="EMBL" id="EXZ75856.1"/>
    </source>
</evidence>
<keyword evidence="1" id="KW-0472">Membrane</keyword>
<proteinExistence type="predicted"/>
<evidence type="ECO:0000313" key="3">
    <source>
        <dbReference type="Proteomes" id="UP000020938"/>
    </source>
</evidence>
<keyword evidence="1" id="KW-1133">Transmembrane helix</keyword>
<accession>A0A016EFH3</accession>
<dbReference type="PATRIC" id="fig|1339314.3.peg.49"/>
<protein>
    <submittedName>
        <fullName evidence="2">Putative membrane protein</fullName>
    </submittedName>
</protein>
<sequence>MKKSIALLIGIALILLGTLTRGNWIIGLKLLCAIFLVMLVLYWKIAPFKQQLFPKYQKAFGITERIFMRLQNILGFIPKIQMGQRLQLDTSLIVCIFFTLLILVVL</sequence>
<feature type="transmembrane region" description="Helical" evidence="1">
    <location>
        <begin position="30"/>
        <end position="48"/>
    </location>
</feature>
<gene>
    <name evidence="2" type="ORF">M123_4715</name>
</gene>
<dbReference type="EMBL" id="JGDS01000006">
    <property type="protein sequence ID" value="EXZ75856.1"/>
    <property type="molecule type" value="Genomic_DNA"/>
</dbReference>
<comment type="caution">
    <text evidence="2">The sequence shown here is derived from an EMBL/GenBank/DDBJ whole genome shotgun (WGS) entry which is preliminary data.</text>
</comment>
<dbReference type="Proteomes" id="UP000020938">
    <property type="component" value="Unassembled WGS sequence"/>
</dbReference>
<reference evidence="2 3" key="1">
    <citation type="submission" date="2014-02" db="EMBL/GenBank/DDBJ databases">
        <authorList>
            <person name="Sears C."/>
            <person name="Carroll K."/>
            <person name="Sack B.R."/>
            <person name="Qadri F."/>
            <person name="Myers L.L."/>
            <person name="Chung G.-T."/>
            <person name="Escheverria P."/>
            <person name="Fraser C.M."/>
            <person name="Sadzewicz L."/>
            <person name="Shefchek K.A."/>
            <person name="Tallon L."/>
            <person name="Das S.P."/>
            <person name="Daugherty S."/>
            <person name="Mongodin E.F."/>
        </authorList>
    </citation>
    <scope>NUCLEOTIDE SEQUENCE [LARGE SCALE GENOMIC DNA]</scope>
    <source>
        <strain evidence="2 3">3976T8</strain>
    </source>
</reference>
<dbReference type="GeneID" id="93070272"/>
<name>A0A016EFH3_BACFG</name>